<comment type="caution">
    <text evidence="2">The sequence shown here is derived from an EMBL/GenBank/DDBJ whole genome shotgun (WGS) entry which is preliminary data.</text>
</comment>
<accession>A0A4Y9ZVB2</accession>
<dbReference type="PANTHER" id="PTHR10742:SF342">
    <property type="entry name" value="AMINE OXIDASE"/>
    <property type="match status" value="1"/>
</dbReference>
<evidence type="ECO:0000313" key="2">
    <source>
        <dbReference type="EMBL" id="TFY78836.1"/>
    </source>
</evidence>
<dbReference type="PANTHER" id="PTHR10742">
    <property type="entry name" value="FLAVIN MONOAMINE OXIDASE"/>
    <property type="match status" value="1"/>
</dbReference>
<protein>
    <recommendedName>
        <fullName evidence="1">Amine oxidase domain-containing protein</fullName>
    </recommendedName>
</protein>
<name>A0A4Y9ZVB2_9AGAM</name>
<dbReference type="GO" id="GO:0009063">
    <property type="term" value="P:amino acid catabolic process"/>
    <property type="evidence" value="ECO:0007669"/>
    <property type="project" value="TreeGrafter"/>
</dbReference>
<sequence length="481" mass="54146">MRIPRSSFHESVFSLIDHLNSSDVAKLPEDKRIRLMPYRLNSPGNRLFINGTRGDGCAVWATTPSSLGWAVPQEFDRSAHDLIMGAIGPLVQGLRDNFDIGFERLLEFDGYTFRHYLESVAGWPSAVVDFVETVTSQSNQFTLSTVEMVMQFMDFDTKEWSTIEDGMDRLPLAMAHIVGLEHITFGARVTGFTHMDHGRISVRASGYLGKIEATYDNIIFAIPPAALKMIADRPSWSIQKELAIRSMHFEPLYKMGLRFKTRFWERVKAPLQSSFGGQSTTDLPIRWVVYPSYGLGDDGPGVLLLYSWMTDAAAWLPLPETERRELALHCLAKLYDGVNVYDELIETFDVAWTTRNATGDAMFLPGQFTSQFEAARRPEGNVYFAGEHLSRHHTWISGALESALESVRGILGNPDLPALGCDAMSTEKEAEVQFLDLPQPSVHPRIESPHLGHMTFSECDVDQTVMQHWGWEFVNNDAIFA</sequence>
<proteinExistence type="predicted"/>
<organism evidence="2 3">
    <name type="scientific">Hericium alpestre</name>
    <dbReference type="NCBI Taxonomy" id="135208"/>
    <lineage>
        <taxon>Eukaryota</taxon>
        <taxon>Fungi</taxon>
        <taxon>Dikarya</taxon>
        <taxon>Basidiomycota</taxon>
        <taxon>Agaricomycotina</taxon>
        <taxon>Agaricomycetes</taxon>
        <taxon>Russulales</taxon>
        <taxon>Hericiaceae</taxon>
        <taxon>Hericium</taxon>
    </lineage>
</organism>
<dbReference type="SUPFAM" id="SSF54373">
    <property type="entry name" value="FAD-linked reductases, C-terminal domain"/>
    <property type="match status" value="1"/>
</dbReference>
<dbReference type="AlphaFoldDB" id="A0A4Y9ZVB2"/>
<evidence type="ECO:0000313" key="3">
    <source>
        <dbReference type="Proteomes" id="UP000298061"/>
    </source>
</evidence>
<reference evidence="2 3" key="1">
    <citation type="submission" date="2019-02" db="EMBL/GenBank/DDBJ databases">
        <title>Genome sequencing of the rare red list fungi Hericium alpestre (H. flagellum).</title>
        <authorList>
            <person name="Buettner E."/>
            <person name="Kellner H."/>
        </authorList>
    </citation>
    <scope>NUCLEOTIDE SEQUENCE [LARGE SCALE GENOMIC DNA]</scope>
    <source>
        <strain evidence="2 3">DSM 108284</strain>
    </source>
</reference>
<dbReference type="Gene3D" id="3.50.50.60">
    <property type="entry name" value="FAD/NAD(P)-binding domain"/>
    <property type="match status" value="1"/>
</dbReference>
<dbReference type="Pfam" id="PF01593">
    <property type="entry name" value="Amino_oxidase"/>
    <property type="match status" value="1"/>
</dbReference>
<dbReference type="Proteomes" id="UP000298061">
    <property type="component" value="Unassembled WGS sequence"/>
</dbReference>
<evidence type="ECO:0000259" key="1">
    <source>
        <dbReference type="Pfam" id="PF01593"/>
    </source>
</evidence>
<gene>
    <name evidence="2" type="ORF">EWM64_g5173</name>
</gene>
<dbReference type="SUPFAM" id="SSF51905">
    <property type="entry name" value="FAD/NAD(P)-binding domain"/>
    <property type="match status" value="1"/>
</dbReference>
<dbReference type="GO" id="GO:0001716">
    <property type="term" value="F:L-amino-acid oxidase activity"/>
    <property type="evidence" value="ECO:0007669"/>
    <property type="project" value="TreeGrafter"/>
</dbReference>
<dbReference type="Gene3D" id="1.10.405.10">
    <property type="entry name" value="Guanine Nucleotide Dissociation Inhibitor, domain 1"/>
    <property type="match status" value="1"/>
</dbReference>
<dbReference type="InterPro" id="IPR050281">
    <property type="entry name" value="Flavin_monoamine_oxidase"/>
</dbReference>
<keyword evidence="3" id="KW-1185">Reference proteome</keyword>
<feature type="domain" description="Amine oxidase" evidence="1">
    <location>
        <begin position="9"/>
        <end position="411"/>
    </location>
</feature>
<dbReference type="InterPro" id="IPR002937">
    <property type="entry name" value="Amino_oxidase"/>
</dbReference>
<dbReference type="STRING" id="135208.A0A4Y9ZVB2"/>
<dbReference type="Gene3D" id="3.90.660.10">
    <property type="match status" value="1"/>
</dbReference>
<dbReference type="OrthoDB" id="7777654at2759"/>
<dbReference type="InterPro" id="IPR036188">
    <property type="entry name" value="FAD/NAD-bd_sf"/>
</dbReference>
<dbReference type="EMBL" id="SFCI01000606">
    <property type="protein sequence ID" value="TFY78836.1"/>
    <property type="molecule type" value="Genomic_DNA"/>
</dbReference>